<evidence type="ECO:0000256" key="10">
    <source>
        <dbReference type="ARBA" id="ARBA00023295"/>
    </source>
</evidence>
<dbReference type="InterPro" id="IPR011583">
    <property type="entry name" value="Chitinase_II/V-like_cat"/>
</dbReference>
<dbReference type="InterPro" id="IPR001223">
    <property type="entry name" value="Glyco_hydro18_cat"/>
</dbReference>
<keyword evidence="6 12" id="KW-0378">Hydrolase</keyword>
<dbReference type="PROSITE" id="PS51910">
    <property type="entry name" value="GH18_2"/>
    <property type="match status" value="1"/>
</dbReference>
<dbReference type="Pfam" id="PF01607">
    <property type="entry name" value="CBM_14"/>
    <property type="match status" value="1"/>
</dbReference>
<keyword evidence="5" id="KW-0732">Signal</keyword>
<dbReference type="InterPro" id="IPR036508">
    <property type="entry name" value="Chitin-bd_dom_sf"/>
</dbReference>
<dbReference type="FunFam" id="3.20.20.80:FF:000144">
    <property type="entry name" value="Chitinase"/>
    <property type="match status" value="1"/>
</dbReference>
<feature type="domain" description="Chitin-binding type-2" evidence="13">
    <location>
        <begin position="422"/>
        <end position="478"/>
    </location>
</feature>
<keyword evidence="7" id="KW-0146">Chitin degradation</keyword>
<name>H8YI17_PANJP</name>
<dbReference type="Pfam" id="PF00704">
    <property type="entry name" value="Glyco_hydro_18"/>
    <property type="match status" value="1"/>
</dbReference>
<dbReference type="Gene3D" id="3.20.20.80">
    <property type="entry name" value="Glycosidases"/>
    <property type="match status" value="1"/>
</dbReference>
<evidence type="ECO:0000313" key="15">
    <source>
        <dbReference type="EMBL" id="AFC60658.1"/>
    </source>
</evidence>
<dbReference type="InterPro" id="IPR001579">
    <property type="entry name" value="Glyco_hydro_18_chit_AS"/>
</dbReference>
<reference evidence="15" key="1">
    <citation type="journal article" date="2012" name="Comp. Biochem. Physiol. B, Biochem. Mol. Biol.">
        <title>Five hepatopancreatic and one epidermal chitinases from a pandalid shrimp (Pandalopsis japonica): cloning and effects of eyestalk ablation on gene expression.</title>
        <authorList>
            <person name="Salma U."/>
            <person name="Uddowla M.H."/>
            <person name="Kim M."/>
            <person name="Kim J.M."/>
            <person name="Kim B.K."/>
            <person name="Baek H.J."/>
            <person name="Park H."/>
            <person name="Mykles D.L."/>
            <person name="Kim H.W."/>
        </authorList>
    </citation>
    <scope>NUCLEOTIDE SEQUENCE</scope>
</reference>
<comment type="catalytic activity">
    <reaction evidence="1">
        <text>Random endo-hydrolysis of N-acetyl-beta-D-glucosaminide (1-&gt;4)-beta-linkages in chitin and chitodextrins.</text>
        <dbReference type="EC" id="3.2.1.14"/>
    </reaction>
</comment>
<evidence type="ECO:0000256" key="12">
    <source>
        <dbReference type="RuleBase" id="RU000489"/>
    </source>
</evidence>
<dbReference type="Gene3D" id="3.10.50.10">
    <property type="match status" value="1"/>
</dbReference>
<dbReference type="SUPFAM" id="SSF51445">
    <property type="entry name" value="(Trans)glycosidases"/>
    <property type="match status" value="1"/>
</dbReference>
<dbReference type="PANTHER" id="PTHR11177:SF144">
    <property type="entry name" value="CHITINASE 5"/>
    <property type="match status" value="1"/>
</dbReference>
<dbReference type="GO" id="GO:0000272">
    <property type="term" value="P:polysaccharide catabolic process"/>
    <property type="evidence" value="ECO:0007669"/>
    <property type="project" value="UniProtKB-KW"/>
</dbReference>
<keyword evidence="4" id="KW-0147">Chitin-binding</keyword>
<accession>H8YI17</accession>
<evidence type="ECO:0000256" key="2">
    <source>
        <dbReference type="ARBA" id="ARBA00009121"/>
    </source>
</evidence>
<dbReference type="GO" id="GO:0008061">
    <property type="term" value="F:chitin binding"/>
    <property type="evidence" value="ECO:0007669"/>
    <property type="project" value="UniProtKB-KW"/>
</dbReference>
<evidence type="ECO:0000256" key="7">
    <source>
        <dbReference type="ARBA" id="ARBA00023024"/>
    </source>
</evidence>
<dbReference type="SUPFAM" id="SSF54556">
    <property type="entry name" value="Chitinase insertion domain"/>
    <property type="match status" value="1"/>
</dbReference>
<organism evidence="15">
    <name type="scientific">Pandalus japonicus</name>
    <name type="common">Morotoge shrimp</name>
    <name type="synonym">Pandalopsis dispar var. japonica</name>
    <dbReference type="NCBI Taxonomy" id="666362"/>
    <lineage>
        <taxon>Eukaryota</taxon>
        <taxon>Metazoa</taxon>
        <taxon>Ecdysozoa</taxon>
        <taxon>Arthropoda</taxon>
        <taxon>Crustacea</taxon>
        <taxon>Multicrustacea</taxon>
        <taxon>Malacostraca</taxon>
        <taxon>Eumalacostraca</taxon>
        <taxon>Eucarida</taxon>
        <taxon>Decapoda</taxon>
        <taxon>Pleocyemata</taxon>
        <taxon>Caridea</taxon>
        <taxon>Pandaloidea</taxon>
        <taxon>Pandalidae</taxon>
        <taxon>Pandalus</taxon>
    </lineage>
</organism>
<keyword evidence="9" id="KW-0119">Carbohydrate metabolism</keyword>
<keyword evidence="11" id="KW-0624">Polysaccharide degradation</keyword>
<dbReference type="EMBL" id="JF694836">
    <property type="protein sequence ID" value="AFC60658.1"/>
    <property type="molecule type" value="mRNA"/>
</dbReference>
<dbReference type="InterPro" id="IPR050314">
    <property type="entry name" value="Glycosyl_Hydrlase_18"/>
</dbReference>
<dbReference type="GO" id="GO:0008843">
    <property type="term" value="F:endochitinase activity"/>
    <property type="evidence" value="ECO:0007669"/>
    <property type="project" value="UniProtKB-EC"/>
</dbReference>
<evidence type="ECO:0000259" key="13">
    <source>
        <dbReference type="PROSITE" id="PS50940"/>
    </source>
</evidence>
<dbReference type="InterPro" id="IPR002557">
    <property type="entry name" value="Chitin-bd_dom"/>
</dbReference>
<dbReference type="GO" id="GO:0006032">
    <property type="term" value="P:chitin catabolic process"/>
    <property type="evidence" value="ECO:0007669"/>
    <property type="project" value="UniProtKB-KW"/>
</dbReference>
<evidence type="ECO:0000256" key="3">
    <source>
        <dbReference type="ARBA" id="ARBA00012729"/>
    </source>
</evidence>
<evidence type="ECO:0000256" key="5">
    <source>
        <dbReference type="ARBA" id="ARBA00022729"/>
    </source>
</evidence>
<sequence>MKTTLAVGGWNEGANEGQPGRISCYYETWAVYRPEEAIYDVENLPADLCTHIIYTFVGVSNVTWEVMLLDPEFDIDNKGFDRFTGLKEKYPELKTTLAVGGWNEGGKKYSQLVSQPERRTTFIDSVVKLLEEHNFDGFDLDWEYPGASDRGGGWNDKENFIVFIEELRAAFDAKGLGWEITAAVPVAKFRLDEGYKVPELCSLVDALHLMEYDLRGNWEGKADTHSMLYSRPSWDKGAYKKLNVNDGALLWVNSGCPRDKIVVGTPFYGRTYTLKNPSSHEIHAPIKSGMGGGSPGPYTEEVGMLAYFEICKMMLDDPLWIDEYDKEGTVPYTYKDDQWVGYEDPDSLQLKMDFVKEQGYLGAMTWAIDNDDYIGWCNQGMNPMMQVMHDSLKDYIVPPTPTTPAPTTTTIDPSAPTTTLPPMDCSIQPYWPHAYCDKYYWCISDVPTLQQCPDGLLWSQPVTMCDWPEKVDTSHCILP</sequence>
<dbReference type="InterPro" id="IPR029070">
    <property type="entry name" value="Chitinase_insertion_sf"/>
</dbReference>
<evidence type="ECO:0000256" key="6">
    <source>
        <dbReference type="ARBA" id="ARBA00022801"/>
    </source>
</evidence>
<keyword evidence="10 12" id="KW-0326">Glycosidase</keyword>
<protein>
    <recommendedName>
        <fullName evidence="3">chitinase</fullName>
        <ecNumber evidence="3">3.2.1.14</ecNumber>
    </recommendedName>
</protein>
<keyword evidence="8" id="KW-1015">Disulfide bond</keyword>
<dbReference type="AlphaFoldDB" id="H8YI17"/>
<evidence type="ECO:0000256" key="11">
    <source>
        <dbReference type="ARBA" id="ARBA00023326"/>
    </source>
</evidence>
<proteinExistence type="evidence at transcript level"/>
<evidence type="ECO:0000256" key="9">
    <source>
        <dbReference type="ARBA" id="ARBA00023277"/>
    </source>
</evidence>
<evidence type="ECO:0000256" key="8">
    <source>
        <dbReference type="ARBA" id="ARBA00023157"/>
    </source>
</evidence>
<dbReference type="InterPro" id="IPR017853">
    <property type="entry name" value="GH"/>
</dbReference>
<dbReference type="GO" id="GO:0005576">
    <property type="term" value="C:extracellular region"/>
    <property type="evidence" value="ECO:0007669"/>
    <property type="project" value="InterPro"/>
</dbReference>
<feature type="domain" description="GH18" evidence="14">
    <location>
        <begin position="20"/>
        <end position="395"/>
    </location>
</feature>
<comment type="similarity">
    <text evidence="2">Belongs to the glycosyl hydrolase 18 family. Chitinase class II subfamily.</text>
</comment>
<evidence type="ECO:0000256" key="4">
    <source>
        <dbReference type="ARBA" id="ARBA00022669"/>
    </source>
</evidence>
<dbReference type="PROSITE" id="PS50940">
    <property type="entry name" value="CHIT_BIND_II"/>
    <property type="match status" value="1"/>
</dbReference>
<dbReference type="SMART" id="SM00636">
    <property type="entry name" value="Glyco_18"/>
    <property type="match status" value="1"/>
</dbReference>
<dbReference type="PANTHER" id="PTHR11177">
    <property type="entry name" value="CHITINASE"/>
    <property type="match status" value="1"/>
</dbReference>
<dbReference type="PROSITE" id="PS01095">
    <property type="entry name" value="GH18_1"/>
    <property type="match status" value="1"/>
</dbReference>
<dbReference type="EC" id="3.2.1.14" evidence="3"/>
<evidence type="ECO:0000256" key="1">
    <source>
        <dbReference type="ARBA" id="ARBA00000822"/>
    </source>
</evidence>
<gene>
    <name evidence="15" type="primary">Chit1</name>
</gene>
<dbReference type="SMART" id="SM00494">
    <property type="entry name" value="ChtBD2"/>
    <property type="match status" value="1"/>
</dbReference>
<dbReference type="SUPFAM" id="SSF57625">
    <property type="entry name" value="Invertebrate chitin-binding proteins"/>
    <property type="match status" value="1"/>
</dbReference>
<dbReference type="Gene3D" id="2.170.140.10">
    <property type="entry name" value="Chitin binding domain"/>
    <property type="match status" value="1"/>
</dbReference>
<dbReference type="FunFam" id="3.10.50.10:FF:000004">
    <property type="entry name" value="Chitinase 5"/>
    <property type="match status" value="1"/>
</dbReference>
<evidence type="ECO:0000259" key="14">
    <source>
        <dbReference type="PROSITE" id="PS51910"/>
    </source>
</evidence>